<evidence type="ECO:0000313" key="2">
    <source>
        <dbReference type="EMBL" id="QDU23576.1"/>
    </source>
</evidence>
<dbReference type="EMBL" id="CP036273">
    <property type="protein sequence ID" value="QDU23576.1"/>
    <property type="molecule type" value="Genomic_DNA"/>
</dbReference>
<dbReference type="Proteomes" id="UP000319576">
    <property type="component" value="Chromosome"/>
</dbReference>
<keyword evidence="3" id="KW-1185">Reference proteome</keyword>
<organism evidence="2 3">
    <name type="scientific">Urbifossiella limnaea</name>
    <dbReference type="NCBI Taxonomy" id="2528023"/>
    <lineage>
        <taxon>Bacteria</taxon>
        <taxon>Pseudomonadati</taxon>
        <taxon>Planctomycetota</taxon>
        <taxon>Planctomycetia</taxon>
        <taxon>Gemmatales</taxon>
        <taxon>Gemmataceae</taxon>
        <taxon>Urbifossiella</taxon>
    </lineage>
</organism>
<protein>
    <submittedName>
        <fullName evidence="2">Uncharacterized protein</fullName>
    </submittedName>
</protein>
<feature type="region of interest" description="Disordered" evidence="1">
    <location>
        <begin position="1"/>
        <end position="27"/>
    </location>
</feature>
<sequence length="159" mass="17308">MSLRGKLRQLERRAAARRARGPTPADRASVWAAYEAARDAWDEAVAVGREPGPLPRRPGAPARSAREAAVDRNLAYGHCCLIARVRQRIGPLDYLANMSPGARAYCDRFCGTLWSMDADPHMTANRRASGPPEFPEWEVFAAPAQLPTSGAEVGLDPEA</sequence>
<dbReference type="RefSeq" id="WP_145243808.1">
    <property type="nucleotide sequence ID" value="NZ_CP036273.1"/>
</dbReference>
<dbReference type="KEGG" id="uli:ETAA1_55770"/>
<dbReference type="AlphaFoldDB" id="A0A517Y1C3"/>
<evidence type="ECO:0000256" key="1">
    <source>
        <dbReference type="SAM" id="MobiDB-lite"/>
    </source>
</evidence>
<name>A0A517Y1C3_9BACT</name>
<accession>A0A517Y1C3</accession>
<gene>
    <name evidence="2" type="ORF">ETAA1_55770</name>
</gene>
<evidence type="ECO:0000313" key="3">
    <source>
        <dbReference type="Proteomes" id="UP000319576"/>
    </source>
</evidence>
<proteinExistence type="predicted"/>
<reference evidence="2 3" key="1">
    <citation type="submission" date="2019-02" db="EMBL/GenBank/DDBJ databases">
        <title>Deep-cultivation of Planctomycetes and their phenomic and genomic characterization uncovers novel biology.</title>
        <authorList>
            <person name="Wiegand S."/>
            <person name="Jogler M."/>
            <person name="Boedeker C."/>
            <person name="Pinto D."/>
            <person name="Vollmers J."/>
            <person name="Rivas-Marin E."/>
            <person name="Kohn T."/>
            <person name="Peeters S.H."/>
            <person name="Heuer A."/>
            <person name="Rast P."/>
            <person name="Oberbeckmann S."/>
            <person name="Bunk B."/>
            <person name="Jeske O."/>
            <person name="Meyerdierks A."/>
            <person name="Storesund J.E."/>
            <person name="Kallscheuer N."/>
            <person name="Luecker S."/>
            <person name="Lage O.M."/>
            <person name="Pohl T."/>
            <person name="Merkel B.J."/>
            <person name="Hornburger P."/>
            <person name="Mueller R.-W."/>
            <person name="Bruemmer F."/>
            <person name="Labrenz M."/>
            <person name="Spormann A.M."/>
            <person name="Op den Camp H."/>
            <person name="Overmann J."/>
            <person name="Amann R."/>
            <person name="Jetten M.S.M."/>
            <person name="Mascher T."/>
            <person name="Medema M.H."/>
            <person name="Devos D.P."/>
            <person name="Kaster A.-K."/>
            <person name="Ovreas L."/>
            <person name="Rohde M."/>
            <person name="Galperin M.Y."/>
            <person name="Jogler C."/>
        </authorList>
    </citation>
    <scope>NUCLEOTIDE SEQUENCE [LARGE SCALE GENOMIC DNA]</scope>
    <source>
        <strain evidence="2 3">ETA_A1</strain>
    </source>
</reference>